<evidence type="ECO:0000313" key="3">
    <source>
        <dbReference type="Proteomes" id="UP000663193"/>
    </source>
</evidence>
<organism evidence="2 3">
    <name type="scientific">Phaeosphaeria nodorum (strain SN15 / ATCC MYA-4574 / FGSC 10173)</name>
    <name type="common">Glume blotch fungus</name>
    <name type="synonym">Parastagonospora nodorum</name>
    <dbReference type="NCBI Taxonomy" id="321614"/>
    <lineage>
        <taxon>Eukaryota</taxon>
        <taxon>Fungi</taxon>
        <taxon>Dikarya</taxon>
        <taxon>Ascomycota</taxon>
        <taxon>Pezizomycotina</taxon>
        <taxon>Dothideomycetes</taxon>
        <taxon>Pleosporomycetidae</taxon>
        <taxon>Pleosporales</taxon>
        <taxon>Pleosporineae</taxon>
        <taxon>Phaeosphaeriaceae</taxon>
        <taxon>Parastagonospora</taxon>
    </lineage>
</organism>
<evidence type="ECO:0000256" key="1">
    <source>
        <dbReference type="SAM" id="SignalP"/>
    </source>
</evidence>
<evidence type="ECO:0000313" key="2">
    <source>
        <dbReference type="EMBL" id="QRC91222.1"/>
    </source>
</evidence>
<keyword evidence="1" id="KW-0732">Signal</keyword>
<dbReference type="VEuPathDB" id="FungiDB:JI435_426630"/>
<keyword evidence="3" id="KW-1185">Reference proteome</keyword>
<gene>
    <name evidence="2" type="ORF">JI435_426630</name>
</gene>
<feature type="chain" id="PRO_5031069201" evidence="1">
    <location>
        <begin position="25"/>
        <end position="50"/>
    </location>
</feature>
<reference evidence="3" key="1">
    <citation type="journal article" date="2021" name="BMC Genomics">
        <title>Chromosome-level genome assembly and manually-curated proteome of model necrotroph Parastagonospora nodorum Sn15 reveals a genome-wide trove of candidate effector homologs, and redundancy of virulence-related functions within an accessory chromosome.</title>
        <authorList>
            <person name="Bertazzoni S."/>
            <person name="Jones D.A.B."/>
            <person name="Phan H.T."/>
            <person name="Tan K.-C."/>
            <person name="Hane J.K."/>
        </authorList>
    </citation>
    <scope>NUCLEOTIDE SEQUENCE [LARGE SCALE GENOMIC DNA]</scope>
    <source>
        <strain evidence="3">SN15 / ATCC MYA-4574 / FGSC 10173)</strain>
    </source>
</reference>
<accession>A0A7U2ERC4</accession>
<dbReference type="AlphaFoldDB" id="A0A7U2ERC4"/>
<sequence>MFLVRCRLKVLLAAIFLLAGGVPAQHRDVPRLASQIMREIPLSTTTASIN</sequence>
<protein>
    <submittedName>
        <fullName evidence="2">Uncharacterized protein</fullName>
    </submittedName>
</protein>
<dbReference type="Proteomes" id="UP000663193">
    <property type="component" value="Chromosome 1"/>
</dbReference>
<name>A0A7U2ERC4_PHANO</name>
<feature type="signal peptide" evidence="1">
    <location>
        <begin position="1"/>
        <end position="24"/>
    </location>
</feature>
<dbReference type="EMBL" id="CP069023">
    <property type="protein sequence ID" value="QRC91222.1"/>
    <property type="molecule type" value="Genomic_DNA"/>
</dbReference>
<proteinExistence type="predicted"/>